<dbReference type="Proteomes" id="UP001199919">
    <property type="component" value="Unassembled WGS sequence"/>
</dbReference>
<evidence type="ECO:0000313" key="1">
    <source>
        <dbReference type="EMBL" id="MCD8740520.1"/>
    </source>
</evidence>
<organism evidence="1 2">
    <name type="scientific">Mucilaginibacter roseus</name>
    <dbReference type="NCBI Taxonomy" id="1528868"/>
    <lineage>
        <taxon>Bacteria</taxon>
        <taxon>Pseudomonadati</taxon>
        <taxon>Bacteroidota</taxon>
        <taxon>Sphingobacteriia</taxon>
        <taxon>Sphingobacteriales</taxon>
        <taxon>Sphingobacteriaceae</taxon>
        <taxon>Mucilaginibacter</taxon>
    </lineage>
</organism>
<comment type="caution">
    <text evidence="1">The sequence shown here is derived from an EMBL/GenBank/DDBJ whole genome shotgun (WGS) entry which is preliminary data.</text>
</comment>
<proteinExistence type="predicted"/>
<gene>
    <name evidence="1" type="ORF">LT679_07890</name>
</gene>
<dbReference type="EMBL" id="JAJPWV010000002">
    <property type="protein sequence ID" value="MCD8740520.1"/>
    <property type="molecule type" value="Genomic_DNA"/>
</dbReference>
<sequence>MAQQVPKRASFEDTIKFIEHEVVDLTAIGELFRVNAFVEIYKQPDLYQDSVLTFLKQHHTYQQNVIAACSMIGLPREQYLSLLLSYYDLYNHGYINEELLEDIVVNPADSRYKFISNYNSDKTKQLALLIQKDKRLSKKFKKEMAKIASGKIYKDLKGGGFIPD</sequence>
<keyword evidence="2" id="KW-1185">Reference proteome</keyword>
<protein>
    <submittedName>
        <fullName evidence="1">Uncharacterized protein</fullName>
    </submittedName>
</protein>
<reference evidence="1 2" key="1">
    <citation type="submission" date="2021-12" db="EMBL/GenBank/DDBJ databases">
        <title>Mucilaginibacter roseus genome.</title>
        <authorList>
            <person name="Ferreira J.R."/>
            <person name="Newman J.D."/>
        </authorList>
    </citation>
    <scope>NUCLEOTIDE SEQUENCE [LARGE SCALE GENOMIC DNA]</scope>
    <source>
        <strain evidence="1 2">LMG 28454</strain>
    </source>
</reference>
<name>A0ABS8U382_9SPHI</name>
<dbReference type="RefSeq" id="WP_232176915.1">
    <property type="nucleotide sequence ID" value="NZ_JAJPWV010000002.1"/>
</dbReference>
<evidence type="ECO:0000313" key="2">
    <source>
        <dbReference type="Proteomes" id="UP001199919"/>
    </source>
</evidence>
<accession>A0ABS8U382</accession>